<evidence type="ECO:0000313" key="2">
    <source>
        <dbReference type="EMBL" id="QUB86717.1"/>
    </source>
</evidence>
<dbReference type="RefSeq" id="WP_050696074.1">
    <property type="nucleotide sequence ID" value="NZ_CP012074.1"/>
</dbReference>
<proteinExistence type="predicted"/>
<evidence type="ECO:0000313" key="1">
    <source>
        <dbReference type="EMBL" id="AKU69092.1"/>
    </source>
</evidence>
<dbReference type="KEGG" id="pfus:ADJ77_04510"/>
<reference evidence="1 3" key="1">
    <citation type="submission" date="2015-07" db="EMBL/GenBank/DDBJ databases">
        <authorList>
            <person name="Noorani M."/>
        </authorList>
    </citation>
    <scope>NUCLEOTIDE SEQUENCE [LARGE SCALE GENOMIC DNA]</scope>
    <source>
        <strain evidence="1 3">W1435</strain>
    </source>
</reference>
<sequence length="114" mass="13828">MKKLYSLLIVLCLMGCSNQNKEQKKVPKSYLPSELDSMYSFYDKSQFIITEQHNEFTEPVAKLFSKEERKKRKHKVWEYTWKISADSMLTVWYIKKGEKLYPIQHYYYPSDAYF</sequence>
<keyword evidence="4" id="KW-1185">Reference proteome</keyword>
<reference evidence="2 4" key="2">
    <citation type="submission" date="2021-03" db="EMBL/GenBank/DDBJ databases">
        <title>Human Oral Microbial Genomes.</title>
        <authorList>
            <person name="Johnston C.D."/>
            <person name="Chen T."/>
            <person name="Dewhirst F.E."/>
        </authorList>
    </citation>
    <scope>NUCLEOTIDE SEQUENCE [LARGE SCALE GENOMIC DNA]</scope>
    <source>
        <strain evidence="2 4">W1435</strain>
    </source>
</reference>
<dbReference type="EMBL" id="CP072370">
    <property type="protein sequence ID" value="QUB86717.1"/>
    <property type="molecule type" value="Genomic_DNA"/>
</dbReference>
<dbReference type="Proteomes" id="UP000682005">
    <property type="component" value="Chromosome 1"/>
</dbReference>
<gene>
    <name evidence="1" type="ORF">ADJ77_04510</name>
    <name evidence="2" type="ORF">J5A51_11630</name>
</gene>
<dbReference type="EMBL" id="CP012074">
    <property type="protein sequence ID" value="AKU69092.1"/>
    <property type="molecule type" value="Genomic_DNA"/>
</dbReference>
<name>A0A0K1NJ19_9BACT</name>
<evidence type="ECO:0000313" key="3">
    <source>
        <dbReference type="Proteomes" id="UP000060345"/>
    </source>
</evidence>
<protein>
    <submittedName>
        <fullName evidence="1">Uncharacterized protein</fullName>
    </submittedName>
</protein>
<dbReference type="Proteomes" id="UP000060345">
    <property type="component" value="Chromosome 1"/>
</dbReference>
<accession>A0A0K1NJ19</accession>
<evidence type="ECO:0000313" key="4">
    <source>
        <dbReference type="Proteomes" id="UP000682005"/>
    </source>
</evidence>
<dbReference type="AlphaFoldDB" id="A0A0K1NJ19"/>
<organism evidence="1 3">
    <name type="scientific">Prevotella fusca JCM 17724</name>
    <dbReference type="NCBI Taxonomy" id="1236517"/>
    <lineage>
        <taxon>Bacteria</taxon>
        <taxon>Pseudomonadati</taxon>
        <taxon>Bacteroidota</taxon>
        <taxon>Bacteroidia</taxon>
        <taxon>Bacteroidales</taxon>
        <taxon>Prevotellaceae</taxon>
        <taxon>Prevotella</taxon>
    </lineage>
</organism>